<organism evidence="1 2">
    <name type="scientific">Thermococcus paralvinellae</name>
    <dbReference type="NCBI Taxonomy" id="582419"/>
    <lineage>
        <taxon>Archaea</taxon>
        <taxon>Methanobacteriati</taxon>
        <taxon>Methanobacteriota</taxon>
        <taxon>Thermococci</taxon>
        <taxon>Thermococcales</taxon>
        <taxon>Thermococcaceae</taxon>
        <taxon>Thermococcus</taxon>
    </lineage>
</organism>
<gene>
    <name evidence="1" type="ORF">TES1_0003</name>
</gene>
<keyword evidence="2" id="KW-1185">Reference proteome</keyword>
<dbReference type="GeneID" id="55636319"/>
<name>W0I3V2_9EURY</name>
<dbReference type="KEGG" id="ths:TES1_0003"/>
<dbReference type="Proteomes" id="UP000019027">
    <property type="component" value="Chromosome"/>
</dbReference>
<dbReference type="AlphaFoldDB" id="W0I3V2"/>
<proteinExistence type="predicted"/>
<dbReference type="HOGENOM" id="CLU_190409_1_0_2"/>
<dbReference type="RefSeq" id="WP_144080580.1">
    <property type="nucleotide sequence ID" value="NZ_CP006965.1"/>
</dbReference>
<evidence type="ECO:0000313" key="1">
    <source>
        <dbReference type="EMBL" id="AHF79402.1"/>
    </source>
</evidence>
<reference evidence="1 2" key="1">
    <citation type="journal article" date="2014" name="Int. J. Syst. Evol. Microbiol.">
        <title>Thermococcus paralvinellae sp. nov. and Thermococcus cleftensis sp. nov. of hyperthermophilic heterotrophs from deep-sea hydrothermal vents.</title>
        <authorList>
            <person name="Hensley S.A."/>
            <person name="Jung J.H."/>
            <person name="Park C.S."/>
            <person name="Holden J.F."/>
        </authorList>
    </citation>
    <scope>NUCLEOTIDE SEQUENCE [LARGE SCALE GENOMIC DNA]</scope>
    <source>
        <strain evidence="1 2">ES1</strain>
    </source>
</reference>
<dbReference type="STRING" id="582419.TES1_0003"/>
<evidence type="ECO:0000313" key="2">
    <source>
        <dbReference type="Proteomes" id="UP000019027"/>
    </source>
</evidence>
<dbReference type="OrthoDB" id="96583at2157"/>
<sequence length="58" mass="6727">MGEITVVVPEGLEEEAKRMINELKRRKDILDKTFGLIKTKKSAKELKVDLYEELSSLY</sequence>
<accession>W0I3V2</accession>
<protein>
    <submittedName>
        <fullName evidence="1">Uncharacterized protein</fullName>
    </submittedName>
</protein>
<dbReference type="EMBL" id="CP006965">
    <property type="protein sequence ID" value="AHF79402.1"/>
    <property type="molecule type" value="Genomic_DNA"/>
</dbReference>